<dbReference type="Proteomes" id="UP000799302">
    <property type="component" value="Unassembled WGS sequence"/>
</dbReference>
<sequence>MNPHNNQPPAFPNQQPSSNQQQNPATSPTPTYDSNFADTLTAAILTPDRPVPPSQIPTNPSGPVPLSSSERVYPSSLNESIRLTHPHGSLLGGPGPVPAADLRAYAQDVAEVHGLKSQQELEAWARKGLARAGEDVSKVLQERERYIEHNERNQKKISELLEEREMEEKVAARLRAKWARKKQQPSQNQQ</sequence>
<keyword evidence="1" id="KW-0175">Coiled coil</keyword>
<accession>A0A6A6UBV9</accession>
<feature type="compositionally biased region" description="Polar residues" evidence="2">
    <location>
        <begin position="26"/>
        <end position="38"/>
    </location>
</feature>
<evidence type="ECO:0000313" key="3">
    <source>
        <dbReference type="EMBL" id="KAF2668414.1"/>
    </source>
</evidence>
<protein>
    <submittedName>
        <fullName evidence="3">Uncharacterized protein</fullName>
    </submittedName>
</protein>
<name>A0A6A6UBV9_9PEZI</name>
<dbReference type="EMBL" id="MU004236">
    <property type="protein sequence ID" value="KAF2668414.1"/>
    <property type="molecule type" value="Genomic_DNA"/>
</dbReference>
<proteinExistence type="predicted"/>
<reference evidence="3" key="1">
    <citation type="journal article" date="2020" name="Stud. Mycol.">
        <title>101 Dothideomycetes genomes: a test case for predicting lifestyles and emergence of pathogens.</title>
        <authorList>
            <person name="Haridas S."/>
            <person name="Albert R."/>
            <person name="Binder M."/>
            <person name="Bloem J."/>
            <person name="Labutti K."/>
            <person name="Salamov A."/>
            <person name="Andreopoulos B."/>
            <person name="Baker S."/>
            <person name="Barry K."/>
            <person name="Bills G."/>
            <person name="Bluhm B."/>
            <person name="Cannon C."/>
            <person name="Castanera R."/>
            <person name="Culley D."/>
            <person name="Daum C."/>
            <person name="Ezra D."/>
            <person name="Gonzalez J."/>
            <person name="Henrissat B."/>
            <person name="Kuo A."/>
            <person name="Liang C."/>
            <person name="Lipzen A."/>
            <person name="Lutzoni F."/>
            <person name="Magnuson J."/>
            <person name="Mondo S."/>
            <person name="Nolan M."/>
            <person name="Ohm R."/>
            <person name="Pangilinan J."/>
            <person name="Park H.-J."/>
            <person name="Ramirez L."/>
            <person name="Alfaro M."/>
            <person name="Sun H."/>
            <person name="Tritt A."/>
            <person name="Yoshinaga Y."/>
            <person name="Zwiers L.-H."/>
            <person name="Turgeon B."/>
            <person name="Goodwin S."/>
            <person name="Spatafora J."/>
            <person name="Crous P."/>
            <person name="Grigoriev I."/>
        </authorList>
    </citation>
    <scope>NUCLEOTIDE SEQUENCE</scope>
    <source>
        <strain evidence="3">CBS 115976</strain>
    </source>
</reference>
<evidence type="ECO:0000256" key="1">
    <source>
        <dbReference type="SAM" id="Coils"/>
    </source>
</evidence>
<feature type="compositionally biased region" description="Low complexity" evidence="2">
    <location>
        <begin position="1"/>
        <end position="25"/>
    </location>
</feature>
<organism evidence="3 4">
    <name type="scientific">Microthyrium microscopicum</name>
    <dbReference type="NCBI Taxonomy" id="703497"/>
    <lineage>
        <taxon>Eukaryota</taxon>
        <taxon>Fungi</taxon>
        <taxon>Dikarya</taxon>
        <taxon>Ascomycota</taxon>
        <taxon>Pezizomycotina</taxon>
        <taxon>Dothideomycetes</taxon>
        <taxon>Dothideomycetes incertae sedis</taxon>
        <taxon>Microthyriales</taxon>
        <taxon>Microthyriaceae</taxon>
        <taxon>Microthyrium</taxon>
    </lineage>
</organism>
<gene>
    <name evidence="3" type="ORF">BT63DRAFT_440585</name>
</gene>
<evidence type="ECO:0000256" key="2">
    <source>
        <dbReference type="SAM" id="MobiDB-lite"/>
    </source>
</evidence>
<keyword evidence="4" id="KW-1185">Reference proteome</keyword>
<evidence type="ECO:0000313" key="4">
    <source>
        <dbReference type="Proteomes" id="UP000799302"/>
    </source>
</evidence>
<feature type="compositionally biased region" description="Pro residues" evidence="2">
    <location>
        <begin position="49"/>
        <end position="63"/>
    </location>
</feature>
<dbReference type="AlphaFoldDB" id="A0A6A6UBV9"/>
<feature type="region of interest" description="Disordered" evidence="2">
    <location>
        <begin position="1"/>
        <end position="71"/>
    </location>
</feature>
<feature type="coiled-coil region" evidence="1">
    <location>
        <begin position="143"/>
        <end position="177"/>
    </location>
</feature>